<feature type="signal peptide" evidence="1">
    <location>
        <begin position="1"/>
        <end position="28"/>
    </location>
</feature>
<evidence type="ECO:0000256" key="1">
    <source>
        <dbReference type="SAM" id="SignalP"/>
    </source>
</evidence>
<evidence type="ECO:0000313" key="4">
    <source>
        <dbReference type="Proteomes" id="UP000193083"/>
    </source>
</evidence>
<keyword evidence="4" id="KW-1185">Reference proteome</keyword>
<proteinExistence type="predicted"/>
<gene>
    <name evidence="3" type="ORF">SAMN02982922_3455</name>
</gene>
<evidence type="ECO:0000259" key="2">
    <source>
        <dbReference type="PROSITE" id="PS50983"/>
    </source>
</evidence>
<dbReference type="Pfam" id="PF01497">
    <property type="entry name" value="Peripla_BP_2"/>
    <property type="match status" value="1"/>
</dbReference>
<dbReference type="EMBL" id="FXBL01000004">
    <property type="protein sequence ID" value="SMH47109.1"/>
    <property type="molecule type" value="Genomic_DNA"/>
</dbReference>
<name>A0A1X7P7V8_9HYPH</name>
<reference evidence="3 4" key="1">
    <citation type="submission" date="2017-04" db="EMBL/GenBank/DDBJ databases">
        <authorList>
            <person name="Afonso C.L."/>
            <person name="Miller P.J."/>
            <person name="Scott M.A."/>
            <person name="Spackman E."/>
            <person name="Goraichik I."/>
            <person name="Dimitrov K.M."/>
            <person name="Suarez D.L."/>
            <person name="Swayne D.E."/>
        </authorList>
    </citation>
    <scope>NUCLEOTIDE SEQUENCE [LARGE SCALE GENOMIC DNA]</scope>
    <source>
        <strain evidence="3 4">B5P</strain>
    </source>
</reference>
<dbReference type="CDD" id="cd01149">
    <property type="entry name" value="HutB"/>
    <property type="match status" value="1"/>
</dbReference>
<sequence>MTLFLPNARTRRAAMWAAAVALTLAALAAPTPKAHSAEDVAGVAKAKRIVAIGGSVTEIVYALGEEGRLIARDSTGLYPPAALALPDIGYMRAISPENVLGINPDGILTIEGSGPPEAIEVLKKASVPFATVPEKFDEAGILEKIRVVGTALGVEDKAAKLSAEVKADIDAAIAATAGIVERKRVLFILSMQGGKALASGTDTAADGIIRMAGGVNVISEFPGYKALTDEAIVTAQPDLILMMDRGGDHAAANADMKAHPALSQTPAVQNDAIVRMDGAYLLGFGPRTAAAARDLAKALYGDRVLN</sequence>
<organism evidence="3 4">
    <name type="scientific">Mesorhizobium australicum</name>
    <dbReference type="NCBI Taxonomy" id="536018"/>
    <lineage>
        <taxon>Bacteria</taxon>
        <taxon>Pseudomonadati</taxon>
        <taxon>Pseudomonadota</taxon>
        <taxon>Alphaproteobacteria</taxon>
        <taxon>Hyphomicrobiales</taxon>
        <taxon>Phyllobacteriaceae</taxon>
        <taxon>Mesorhizobium</taxon>
    </lineage>
</organism>
<dbReference type="PANTHER" id="PTHR30535:SF4">
    <property type="entry name" value="HEMIN-BINDING PERIPLASMIC PROTEIN HMUT"/>
    <property type="match status" value="1"/>
</dbReference>
<dbReference type="PROSITE" id="PS50983">
    <property type="entry name" value="FE_B12_PBP"/>
    <property type="match status" value="1"/>
</dbReference>
<dbReference type="InterPro" id="IPR006311">
    <property type="entry name" value="TAT_signal"/>
</dbReference>
<dbReference type="InterPro" id="IPR050902">
    <property type="entry name" value="ABC_Transporter_SBP"/>
</dbReference>
<dbReference type="AlphaFoldDB" id="A0A1X7P7V8"/>
<evidence type="ECO:0000313" key="3">
    <source>
        <dbReference type="EMBL" id="SMH47109.1"/>
    </source>
</evidence>
<accession>A0A1X7P7V8</accession>
<dbReference type="Gene3D" id="3.40.50.1980">
    <property type="entry name" value="Nitrogenase molybdenum iron protein domain"/>
    <property type="match status" value="2"/>
</dbReference>
<dbReference type="PROSITE" id="PS51318">
    <property type="entry name" value="TAT"/>
    <property type="match status" value="1"/>
</dbReference>
<dbReference type="InterPro" id="IPR002491">
    <property type="entry name" value="ABC_transptr_periplasmic_BD"/>
</dbReference>
<dbReference type="SUPFAM" id="SSF53807">
    <property type="entry name" value="Helical backbone' metal receptor"/>
    <property type="match status" value="1"/>
</dbReference>
<dbReference type="PANTHER" id="PTHR30535">
    <property type="entry name" value="VITAMIN B12-BINDING PROTEIN"/>
    <property type="match status" value="1"/>
</dbReference>
<feature type="domain" description="Fe/B12 periplasmic-binding" evidence="2">
    <location>
        <begin position="48"/>
        <end position="303"/>
    </location>
</feature>
<protein>
    <submittedName>
        <fullName evidence="3">Iron complex transport system substrate-binding protein</fullName>
    </submittedName>
</protein>
<feature type="chain" id="PRO_5012417337" evidence="1">
    <location>
        <begin position="29"/>
        <end position="306"/>
    </location>
</feature>
<dbReference type="Proteomes" id="UP000193083">
    <property type="component" value="Unassembled WGS sequence"/>
</dbReference>
<keyword evidence="1" id="KW-0732">Signal</keyword>